<protein>
    <submittedName>
        <fullName evidence="1">Uncharacterized protein</fullName>
    </submittedName>
</protein>
<accession>A0A481YVV2</accession>
<evidence type="ECO:0000313" key="1">
    <source>
        <dbReference type="EMBL" id="QBK87150.1"/>
    </source>
</evidence>
<organism evidence="1">
    <name type="scientific">Marseillevirus LCMAC201</name>
    <dbReference type="NCBI Taxonomy" id="2506605"/>
    <lineage>
        <taxon>Viruses</taxon>
        <taxon>Varidnaviria</taxon>
        <taxon>Bamfordvirae</taxon>
        <taxon>Nucleocytoviricota</taxon>
        <taxon>Megaviricetes</taxon>
        <taxon>Pimascovirales</taxon>
        <taxon>Pimascovirales incertae sedis</taxon>
        <taxon>Marseilleviridae</taxon>
    </lineage>
</organism>
<reference evidence="1" key="1">
    <citation type="journal article" date="2019" name="MBio">
        <title>Virus Genomes from Deep Sea Sediments Expand the Ocean Megavirome and Support Independent Origins of Viral Gigantism.</title>
        <authorList>
            <person name="Backstrom D."/>
            <person name="Yutin N."/>
            <person name="Jorgensen S.L."/>
            <person name="Dharamshi J."/>
            <person name="Homa F."/>
            <person name="Zaremba-Niedwiedzka K."/>
            <person name="Spang A."/>
            <person name="Wolf Y.I."/>
            <person name="Koonin E.V."/>
            <person name="Ettema T.J."/>
        </authorList>
    </citation>
    <scope>NUCLEOTIDE SEQUENCE</scope>
</reference>
<sequence length="72" mass="7850">MLKIDLIVIFKLKLTTQIITILNHPAACSTAGFTYGFVTDMNRNFKNETLTQLFGASISGLICSIGADLLDL</sequence>
<dbReference type="EMBL" id="MK500344">
    <property type="protein sequence ID" value="QBK87150.1"/>
    <property type="molecule type" value="Genomic_DNA"/>
</dbReference>
<gene>
    <name evidence="1" type="ORF">LCMAC201_00520</name>
</gene>
<proteinExistence type="predicted"/>
<name>A0A481YVV2_9VIRU</name>